<protein>
    <submittedName>
        <fullName evidence="1">RteC protein</fullName>
    </submittedName>
</protein>
<reference evidence="1 2" key="1">
    <citation type="submission" date="2016-10" db="EMBL/GenBank/DDBJ databases">
        <authorList>
            <person name="de Groot N.N."/>
        </authorList>
    </citation>
    <scope>NUCLEOTIDE SEQUENCE [LARGE SCALE GENOMIC DNA]</scope>
    <source>
        <strain evidence="1 2">CGMCC 1.6114</strain>
    </source>
</reference>
<dbReference type="Pfam" id="PF09357">
    <property type="entry name" value="RteC"/>
    <property type="match status" value="1"/>
</dbReference>
<organism evidence="1 2">
    <name type="scientific">Zhouia amylolytica</name>
    <dbReference type="NCBI Taxonomy" id="376730"/>
    <lineage>
        <taxon>Bacteria</taxon>
        <taxon>Pseudomonadati</taxon>
        <taxon>Bacteroidota</taxon>
        <taxon>Flavobacteriia</taxon>
        <taxon>Flavobacteriales</taxon>
        <taxon>Flavobacteriaceae</taxon>
        <taxon>Zhouia</taxon>
    </lineage>
</organism>
<sequence length="281" mass="33301">MGGKFNSIINGFMEKLNDIGTDKRINLKKANEGIHLCNNALFLLKGMVEKQGFNSVDEEIYFFKQVKSEPLGYLVYFTEVRSCQLRLPKLGFHHQLSFLKKRIRRINKFFNRNWDFVHYMEQELTYLDHQYFTRENQIFPLYALPEACYLDPTFFTSHDMLWARIKGMNSYARYIKNLIQQIEDLHKNNGVSTAFDKKLQWTASKTALTELIYALHSGQVINDGQEDLKNIANTFEMLFDVKLDNIYKTYSEIKARKGSRARFLEELQFRLNHRMDQDDQL</sequence>
<dbReference type="Proteomes" id="UP000183209">
    <property type="component" value="Unassembled WGS sequence"/>
</dbReference>
<accession>A0A1I6T409</accession>
<dbReference type="OrthoDB" id="790983at2"/>
<proteinExistence type="predicted"/>
<gene>
    <name evidence="1" type="ORF">SAMN04487906_1841</name>
</gene>
<evidence type="ECO:0000313" key="2">
    <source>
        <dbReference type="Proteomes" id="UP000183209"/>
    </source>
</evidence>
<evidence type="ECO:0000313" key="1">
    <source>
        <dbReference type="EMBL" id="SFS83982.1"/>
    </source>
</evidence>
<dbReference type="RefSeq" id="WP_074978372.1">
    <property type="nucleotide sequence ID" value="NZ_FPAG01000005.1"/>
</dbReference>
<dbReference type="AlphaFoldDB" id="A0A1I6T409"/>
<name>A0A1I6T409_9FLAO</name>
<dbReference type="InterPro" id="IPR018534">
    <property type="entry name" value="Tet_reg_excision_RteC"/>
</dbReference>
<dbReference type="EMBL" id="FPAG01000005">
    <property type="protein sequence ID" value="SFS83982.1"/>
    <property type="molecule type" value="Genomic_DNA"/>
</dbReference>